<evidence type="ECO:0000313" key="1">
    <source>
        <dbReference type="EMBL" id="BAL87808.1"/>
    </source>
</evidence>
<reference evidence="1 2" key="1">
    <citation type="submission" date="2012-02" db="EMBL/GenBank/DDBJ databases">
        <title>Complete genome sequence of Actinoplanes missouriensis 431 (= NBRC 102363).</title>
        <authorList>
            <person name="Ohnishi Y."/>
            <person name="Ishikawa J."/>
            <person name="Sekine M."/>
            <person name="Hosoyama A."/>
            <person name="Harada T."/>
            <person name="Narita H."/>
            <person name="Hata T."/>
            <person name="Konno Y."/>
            <person name="Tutikane K."/>
            <person name="Fujita N."/>
            <person name="Horinouchi S."/>
            <person name="Hayakawa M."/>
        </authorList>
    </citation>
    <scope>NUCLEOTIDE SEQUENCE [LARGE SCALE GENOMIC DNA]</scope>
    <source>
        <strain evidence="2">ATCC 14538 / DSM 43046 / CBS 188.64 / JCM 3121 / NBRC 102363 / NCIMB 12654 / NRRL B-3342 / UNCC 431</strain>
    </source>
</reference>
<accession>I0H471</accession>
<dbReference type="PATRIC" id="fig|512565.3.peg.2589"/>
<sequence>MNRWKQHLWQALVALGEAAYPIDRATVAYEWEHRRFRTDLDDGRSVRAAFRSMIEREFGAQALKDDR</sequence>
<dbReference type="OrthoDB" id="3410433at2"/>
<name>I0H471_ACTM4</name>
<evidence type="ECO:0000313" key="2">
    <source>
        <dbReference type="Proteomes" id="UP000007882"/>
    </source>
</evidence>
<dbReference type="RefSeq" id="WP_014442703.1">
    <property type="nucleotide sequence ID" value="NC_017093.1"/>
</dbReference>
<protein>
    <submittedName>
        <fullName evidence="1">Uncharacterized protein</fullName>
    </submittedName>
</protein>
<dbReference type="EMBL" id="AP012319">
    <property type="protein sequence ID" value="BAL87808.1"/>
    <property type="molecule type" value="Genomic_DNA"/>
</dbReference>
<dbReference type="AlphaFoldDB" id="I0H471"/>
<proteinExistence type="predicted"/>
<keyword evidence="2" id="KW-1185">Reference proteome</keyword>
<dbReference type="Proteomes" id="UP000007882">
    <property type="component" value="Chromosome"/>
</dbReference>
<dbReference type="HOGENOM" id="CLU_2802744_0_0_11"/>
<gene>
    <name evidence="1" type="ordered locus">AMIS_25880</name>
</gene>
<dbReference type="KEGG" id="ams:AMIS_25880"/>
<organism evidence="1 2">
    <name type="scientific">Actinoplanes missouriensis (strain ATCC 14538 / DSM 43046 / CBS 188.64 / JCM 3121 / NBRC 102363 / NCIMB 12654 / NRRL B-3342 / UNCC 431)</name>
    <dbReference type="NCBI Taxonomy" id="512565"/>
    <lineage>
        <taxon>Bacteria</taxon>
        <taxon>Bacillati</taxon>
        <taxon>Actinomycetota</taxon>
        <taxon>Actinomycetes</taxon>
        <taxon>Micromonosporales</taxon>
        <taxon>Micromonosporaceae</taxon>
        <taxon>Actinoplanes</taxon>
    </lineage>
</organism>